<name>A0A1I5LBA7_9HYPH</name>
<dbReference type="GO" id="GO:0005886">
    <property type="term" value="C:plasma membrane"/>
    <property type="evidence" value="ECO:0007669"/>
    <property type="project" value="TreeGrafter"/>
</dbReference>
<dbReference type="Gene3D" id="1.20.1730.10">
    <property type="entry name" value="Sodium/glucose cotransporter"/>
    <property type="match status" value="1"/>
</dbReference>
<evidence type="ECO:0000256" key="1">
    <source>
        <dbReference type="ARBA" id="ARBA00004141"/>
    </source>
</evidence>
<accession>A0A1I5LBA7</accession>
<feature type="transmembrane region" description="Helical" evidence="8">
    <location>
        <begin position="6"/>
        <end position="24"/>
    </location>
</feature>
<dbReference type="PROSITE" id="PS50283">
    <property type="entry name" value="NA_SOLUT_SYMP_3"/>
    <property type="match status" value="1"/>
</dbReference>
<dbReference type="InterPro" id="IPR001734">
    <property type="entry name" value="Na/solute_symporter"/>
</dbReference>
<feature type="transmembrane region" description="Helical" evidence="8">
    <location>
        <begin position="396"/>
        <end position="413"/>
    </location>
</feature>
<evidence type="ECO:0000256" key="5">
    <source>
        <dbReference type="ARBA" id="ARBA00022989"/>
    </source>
</evidence>
<evidence type="ECO:0000256" key="6">
    <source>
        <dbReference type="ARBA" id="ARBA00023136"/>
    </source>
</evidence>
<dbReference type="STRING" id="655353.SAMN04488056_11670"/>
<dbReference type="Pfam" id="PF00474">
    <property type="entry name" value="SSF"/>
    <property type="match status" value="1"/>
</dbReference>
<gene>
    <name evidence="9" type="ORF">SAMN04488056_11670</name>
</gene>
<feature type="transmembrane region" description="Helical" evidence="8">
    <location>
        <begin position="178"/>
        <end position="199"/>
    </location>
</feature>
<keyword evidence="5 8" id="KW-1133">Transmembrane helix</keyword>
<dbReference type="PANTHER" id="PTHR48086:SF7">
    <property type="entry name" value="SODIUM-SOLUTE SYMPORTER-RELATED"/>
    <property type="match status" value="1"/>
</dbReference>
<feature type="transmembrane region" description="Helical" evidence="8">
    <location>
        <begin position="311"/>
        <end position="332"/>
    </location>
</feature>
<dbReference type="InterPro" id="IPR038377">
    <property type="entry name" value="Na/Glc_symporter_sf"/>
</dbReference>
<dbReference type="OrthoDB" id="9814523at2"/>
<dbReference type="RefSeq" id="WP_090075248.1">
    <property type="nucleotide sequence ID" value="NZ_FOVR01000016.1"/>
</dbReference>
<reference evidence="9 10" key="1">
    <citation type="submission" date="2016-10" db="EMBL/GenBank/DDBJ databases">
        <authorList>
            <person name="de Groot N.N."/>
        </authorList>
    </citation>
    <scope>NUCLEOTIDE SEQUENCE [LARGE SCALE GENOMIC DNA]</scope>
    <source>
        <strain evidence="9 10">CGMCC 1.9157</strain>
    </source>
</reference>
<organism evidence="9 10">
    <name type="scientific">Cohaesibacter marisflavi</name>
    <dbReference type="NCBI Taxonomy" id="655353"/>
    <lineage>
        <taxon>Bacteria</taxon>
        <taxon>Pseudomonadati</taxon>
        <taxon>Pseudomonadota</taxon>
        <taxon>Alphaproteobacteria</taxon>
        <taxon>Hyphomicrobiales</taxon>
        <taxon>Cohaesibacteraceae</taxon>
    </lineage>
</organism>
<dbReference type="CDD" id="cd10322">
    <property type="entry name" value="SLC5sbd"/>
    <property type="match status" value="1"/>
</dbReference>
<evidence type="ECO:0000256" key="4">
    <source>
        <dbReference type="ARBA" id="ARBA00022692"/>
    </source>
</evidence>
<feature type="transmembrane region" description="Helical" evidence="8">
    <location>
        <begin position="370"/>
        <end position="390"/>
    </location>
</feature>
<evidence type="ECO:0000313" key="9">
    <source>
        <dbReference type="EMBL" id="SFO94649.1"/>
    </source>
</evidence>
<evidence type="ECO:0000256" key="2">
    <source>
        <dbReference type="ARBA" id="ARBA00006434"/>
    </source>
</evidence>
<dbReference type="InterPro" id="IPR050277">
    <property type="entry name" value="Sodium:Solute_Symporter"/>
</dbReference>
<comment type="similarity">
    <text evidence="2 7">Belongs to the sodium:solute symporter (SSF) (TC 2.A.21) family.</text>
</comment>
<dbReference type="EMBL" id="FOVR01000016">
    <property type="protein sequence ID" value="SFO94649.1"/>
    <property type="molecule type" value="Genomic_DNA"/>
</dbReference>
<evidence type="ECO:0000256" key="8">
    <source>
        <dbReference type="SAM" id="Phobius"/>
    </source>
</evidence>
<keyword evidence="4 8" id="KW-0812">Transmembrane</keyword>
<dbReference type="GO" id="GO:0022857">
    <property type="term" value="F:transmembrane transporter activity"/>
    <property type="evidence" value="ECO:0007669"/>
    <property type="project" value="InterPro"/>
</dbReference>
<feature type="transmembrane region" description="Helical" evidence="8">
    <location>
        <begin position="232"/>
        <end position="250"/>
    </location>
</feature>
<evidence type="ECO:0000256" key="7">
    <source>
        <dbReference type="RuleBase" id="RU362091"/>
    </source>
</evidence>
<feature type="transmembrane region" description="Helical" evidence="8">
    <location>
        <begin position="451"/>
        <end position="469"/>
    </location>
</feature>
<feature type="transmembrane region" description="Helical" evidence="8">
    <location>
        <begin position="110"/>
        <end position="132"/>
    </location>
</feature>
<feature type="transmembrane region" description="Helical" evidence="8">
    <location>
        <begin position="70"/>
        <end position="98"/>
    </location>
</feature>
<feature type="transmembrane region" description="Helical" evidence="8">
    <location>
        <begin position="420"/>
        <end position="439"/>
    </location>
</feature>
<keyword evidence="6 8" id="KW-0472">Membrane</keyword>
<feature type="transmembrane region" description="Helical" evidence="8">
    <location>
        <begin position="152"/>
        <end position="171"/>
    </location>
</feature>
<dbReference type="Proteomes" id="UP000199236">
    <property type="component" value="Unassembled WGS sequence"/>
</dbReference>
<dbReference type="AlphaFoldDB" id="A0A1I5LBA7"/>
<dbReference type="PANTHER" id="PTHR48086">
    <property type="entry name" value="SODIUM/PROLINE SYMPORTER-RELATED"/>
    <property type="match status" value="1"/>
</dbReference>
<proteinExistence type="inferred from homology"/>
<sequence>MNWGIIVAVLAYEIILIFGLGLYFNMQMKRKEGEGSFLLSNRDLPVAVVAVTMALTVLGTPHIFGIFEMSWFIGATSIWFGLAHAVLLVVTITTTALWARRTNVTSMPEFVALIFGEGPRLMVAAIMAGLIWGLLTLEGQGMGIVFATMTDLSIQEGAVVGGILGILYVVFAGMKEIGWVNLVNCIIMYVGLVVTMFYITAGMPEGGWQTVADYYVNQDQAEMLSIFGTPDLLITFGLATVLSTTFCQSINQQLLQPAMAAKNEKTIRRTIWIAVPLNGLFCVFMAAIGLAAKANPEFFELGPKMAAPAMLVNILPGWLVAWLVASLLAAMLSTFAMSSMAPATIFANDVYKNFFNPDATEEQMRKVTRILIVILGVAAFLVAGYLPAIVSAINWVFAWLTPVFWLVIIGLFWKRNSAAAMITMAATWVVNSLWSFTALPEMVGFAGMPNVYPSLIVGLVLGIGLHAILPGKPGLFRGGNDIADLATAEAATA</sequence>
<keyword evidence="3" id="KW-0813">Transport</keyword>
<keyword evidence="10" id="KW-1185">Reference proteome</keyword>
<feature type="transmembrane region" description="Helical" evidence="8">
    <location>
        <begin position="271"/>
        <end position="291"/>
    </location>
</feature>
<protein>
    <submittedName>
        <fullName evidence="9">Solute:Na+ symporter, SSS family</fullName>
    </submittedName>
</protein>
<comment type="subcellular location">
    <subcellularLocation>
        <location evidence="1">Membrane</location>
        <topology evidence="1">Multi-pass membrane protein</topology>
    </subcellularLocation>
</comment>
<evidence type="ECO:0000313" key="10">
    <source>
        <dbReference type="Proteomes" id="UP000199236"/>
    </source>
</evidence>
<evidence type="ECO:0000256" key="3">
    <source>
        <dbReference type="ARBA" id="ARBA00022448"/>
    </source>
</evidence>
<feature type="transmembrane region" description="Helical" evidence="8">
    <location>
        <begin position="44"/>
        <end position="64"/>
    </location>
</feature>